<dbReference type="RefSeq" id="WP_083040406.1">
    <property type="nucleotide sequence ID" value="NZ_CP020557.1"/>
</dbReference>
<sequence>MFKKSLVLASLATVLSLTAILPASQAFAAKPSTPVAASTTVTNGEVKAAGKWGFLIRGALVGIKNGVKYGGEALSYVVKWLDKDTAEYLSKKSSKIVKGIDYAISKIDQLHEYNTIAIRAIVLDSLRIAGVPDKYGVAITKAITAAVDFLLL</sequence>
<proteinExistence type="predicted"/>
<evidence type="ECO:0000313" key="2">
    <source>
        <dbReference type="EMBL" id="ARF68730.1"/>
    </source>
</evidence>
<evidence type="ECO:0000313" key="3">
    <source>
        <dbReference type="Proteomes" id="UP000192727"/>
    </source>
</evidence>
<accession>A0A1V0UUR0</accession>
<evidence type="ECO:0000256" key="1">
    <source>
        <dbReference type="SAM" id="SignalP"/>
    </source>
</evidence>
<dbReference type="AlphaFoldDB" id="A0A1V0UUR0"/>
<organism evidence="2 3">
    <name type="scientific">Paenibacillus larvae subsp. pulvifaciens</name>
    <dbReference type="NCBI Taxonomy" id="1477"/>
    <lineage>
        <taxon>Bacteria</taxon>
        <taxon>Bacillati</taxon>
        <taxon>Bacillota</taxon>
        <taxon>Bacilli</taxon>
        <taxon>Bacillales</taxon>
        <taxon>Paenibacillaceae</taxon>
        <taxon>Paenibacillus</taxon>
    </lineage>
</organism>
<gene>
    <name evidence="2" type="ORF">B7C51_14370</name>
</gene>
<reference evidence="2 3" key="1">
    <citation type="submission" date="2017-03" db="EMBL/GenBank/DDBJ databases">
        <title>Paenibacillus larvae genome sequencing.</title>
        <authorList>
            <person name="Dingman D.W."/>
        </authorList>
    </citation>
    <scope>NUCLEOTIDE SEQUENCE [LARGE SCALE GENOMIC DNA]</scope>
    <source>
        <strain evidence="2 3">SAG 10367</strain>
    </source>
</reference>
<name>A0A1V0UUR0_9BACL</name>
<dbReference type="EMBL" id="CP020557">
    <property type="protein sequence ID" value="ARF68730.1"/>
    <property type="molecule type" value="Genomic_DNA"/>
</dbReference>
<keyword evidence="1" id="KW-0732">Signal</keyword>
<feature type="signal peptide" evidence="1">
    <location>
        <begin position="1"/>
        <end position="28"/>
    </location>
</feature>
<protein>
    <submittedName>
        <fullName evidence="2">Uncharacterized protein</fullName>
    </submittedName>
</protein>
<feature type="chain" id="PRO_5012414550" evidence="1">
    <location>
        <begin position="29"/>
        <end position="152"/>
    </location>
</feature>
<dbReference type="Proteomes" id="UP000192727">
    <property type="component" value="Chromosome"/>
</dbReference>